<evidence type="ECO:0000313" key="1">
    <source>
        <dbReference type="EMBL" id="RGZ76086.1"/>
    </source>
</evidence>
<accession>A0A413PJ52</accession>
<proteinExistence type="predicted"/>
<dbReference type="EMBL" id="QSEN01000005">
    <property type="protein sequence ID" value="RGZ76086.1"/>
    <property type="molecule type" value="Genomic_DNA"/>
</dbReference>
<dbReference type="Proteomes" id="UP000283431">
    <property type="component" value="Unassembled WGS sequence"/>
</dbReference>
<evidence type="ECO:0000313" key="2">
    <source>
        <dbReference type="Proteomes" id="UP000283431"/>
    </source>
</evidence>
<sequence>MIKVFECLGVQTFEKDGKKGTNIYYSEPFDDSEKNCSGVKCNHLFTYKNITVPKPGERFKAMYSLGFDFKNQRNIPVLEEIDIVPFSK</sequence>
<name>A0A413PJ52_9FIRM</name>
<comment type="caution">
    <text evidence="1">The sequence shown here is derived from an EMBL/GenBank/DDBJ whole genome shotgun (WGS) entry which is preliminary data.</text>
</comment>
<reference evidence="1 2" key="1">
    <citation type="submission" date="2018-08" db="EMBL/GenBank/DDBJ databases">
        <title>A genome reference for cultivated species of the human gut microbiota.</title>
        <authorList>
            <person name="Zou Y."/>
            <person name="Xue W."/>
            <person name="Luo G."/>
        </authorList>
    </citation>
    <scope>NUCLEOTIDE SEQUENCE [LARGE SCALE GENOMIC DNA]</scope>
    <source>
        <strain evidence="1 2">AM48-7</strain>
    </source>
</reference>
<dbReference type="AlphaFoldDB" id="A0A413PJ52"/>
<organism evidence="1 2">
    <name type="scientific">Agathobacter rectalis</name>
    <dbReference type="NCBI Taxonomy" id="39491"/>
    <lineage>
        <taxon>Bacteria</taxon>
        <taxon>Bacillati</taxon>
        <taxon>Bacillota</taxon>
        <taxon>Clostridia</taxon>
        <taxon>Lachnospirales</taxon>
        <taxon>Lachnospiraceae</taxon>
        <taxon>Agathobacter</taxon>
    </lineage>
</organism>
<protein>
    <submittedName>
        <fullName evidence="1">Uncharacterized protein</fullName>
    </submittedName>
</protein>
<gene>
    <name evidence="1" type="ORF">DW975_04660</name>
</gene>